<feature type="transmembrane region" description="Helical" evidence="2">
    <location>
        <begin position="6"/>
        <end position="26"/>
    </location>
</feature>
<reference evidence="3 4" key="1">
    <citation type="submission" date="2014-04" db="EMBL/GenBank/DDBJ databases">
        <authorList>
            <consortium name="DOE Joint Genome Institute"/>
            <person name="Kuo A."/>
            <person name="Tarkka M."/>
            <person name="Buscot F."/>
            <person name="Kohler A."/>
            <person name="Nagy L.G."/>
            <person name="Floudas D."/>
            <person name="Copeland A."/>
            <person name="Barry K.W."/>
            <person name="Cichocki N."/>
            <person name="Veneault-Fourrey C."/>
            <person name="LaButti K."/>
            <person name="Lindquist E.A."/>
            <person name="Lipzen A."/>
            <person name="Lundell T."/>
            <person name="Morin E."/>
            <person name="Murat C."/>
            <person name="Sun H."/>
            <person name="Tunlid A."/>
            <person name="Henrissat B."/>
            <person name="Grigoriev I.V."/>
            <person name="Hibbett D.S."/>
            <person name="Martin F."/>
            <person name="Nordberg H.P."/>
            <person name="Cantor M.N."/>
            <person name="Hua S.X."/>
        </authorList>
    </citation>
    <scope>NUCLEOTIDE SEQUENCE [LARGE SCALE GENOMIC DNA]</scope>
    <source>
        <strain evidence="3 4">F 1598</strain>
    </source>
</reference>
<dbReference type="OrthoDB" id="2016285at2759"/>
<gene>
    <name evidence="3" type="ORF">PILCRDRAFT_811632</name>
</gene>
<protein>
    <recommendedName>
        <fullName evidence="5">PABS domain-containing protein</fullName>
    </recommendedName>
</protein>
<dbReference type="AlphaFoldDB" id="A0A0C3GKI7"/>
<dbReference type="Proteomes" id="UP000054166">
    <property type="component" value="Unassembled WGS sequence"/>
</dbReference>
<dbReference type="InParanoid" id="A0A0C3GKI7"/>
<evidence type="ECO:0000313" key="3">
    <source>
        <dbReference type="EMBL" id="KIM91111.1"/>
    </source>
</evidence>
<dbReference type="HOGENOM" id="CLU_017511_1_0_1"/>
<evidence type="ECO:0000256" key="2">
    <source>
        <dbReference type="SAM" id="Phobius"/>
    </source>
</evidence>
<reference evidence="4" key="2">
    <citation type="submission" date="2015-01" db="EMBL/GenBank/DDBJ databases">
        <title>Evolutionary Origins and Diversification of the Mycorrhizal Mutualists.</title>
        <authorList>
            <consortium name="DOE Joint Genome Institute"/>
            <consortium name="Mycorrhizal Genomics Consortium"/>
            <person name="Kohler A."/>
            <person name="Kuo A."/>
            <person name="Nagy L.G."/>
            <person name="Floudas D."/>
            <person name="Copeland A."/>
            <person name="Barry K.W."/>
            <person name="Cichocki N."/>
            <person name="Veneault-Fourrey C."/>
            <person name="LaButti K."/>
            <person name="Lindquist E.A."/>
            <person name="Lipzen A."/>
            <person name="Lundell T."/>
            <person name="Morin E."/>
            <person name="Murat C."/>
            <person name="Riley R."/>
            <person name="Ohm R."/>
            <person name="Sun H."/>
            <person name="Tunlid A."/>
            <person name="Henrissat B."/>
            <person name="Grigoriev I.V."/>
            <person name="Hibbett D.S."/>
            <person name="Martin F."/>
        </authorList>
    </citation>
    <scope>NUCLEOTIDE SEQUENCE [LARGE SCALE GENOMIC DNA]</scope>
    <source>
        <strain evidence="4">F 1598</strain>
    </source>
</reference>
<dbReference type="PANTHER" id="PTHR43317">
    <property type="entry name" value="THERMOSPERMINE SYNTHASE ACAULIS5"/>
    <property type="match status" value="1"/>
</dbReference>
<proteinExistence type="predicted"/>
<feature type="transmembrane region" description="Helical" evidence="2">
    <location>
        <begin position="63"/>
        <end position="86"/>
    </location>
</feature>
<evidence type="ECO:0000313" key="4">
    <source>
        <dbReference type="Proteomes" id="UP000054166"/>
    </source>
</evidence>
<dbReference type="Gene3D" id="3.40.50.150">
    <property type="entry name" value="Vaccinia Virus protein VP39"/>
    <property type="match status" value="1"/>
</dbReference>
<keyword evidence="2" id="KW-0812">Transmembrane</keyword>
<keyword evidence="2" id="KW-0472">Membrane</keyword>
<dbReference type="STRING" id="765440.A0A0C3GKI7"/>
<feature type="transmembrane region" description="Helical" evidence="2">
    <location>
        <begin position="33"/>
        <end position="57"/>
    </location>
</feature>
<evidence type="ECO:0000256" key="1">
    <source>
        <dbReference type="ARBA" id="ARBA00023115"/>
    </source>
</evidence>
<evidence type="ECO:0008006" key="5">
    <source>
        <dbReference type="Google" id="ProtNLM"/>
    </source>
</evidence>
<feature type="transmembrane region" description="Helical" evidence="2">
    <location>
        <begin position="98"/>
        <end position="117"/>
    </location>
</feature>
<sequence length="589" mass="64828">MAIHIAGQVIHLVITTLVLSLALFAYERSIEPLYGSVSTAYYLAHVLYGASTVAYFAPAPSLAVSQLILAALLCAAPTTTYWVAVLTGRYGDPKLGPLVTHLVVVAPIFLVGTSMHLNSRLIPSSPPALEFGVKSQLFYYVPFLAVRMYLSQHPGFQSMPEDLVLLALGALSLIMWRITTFMSKPEAHQGRVQSNTGYFNILLLIAAVIIPTMRAPTLRHPLSEPYNHPKFPLRIISSVQSTTGLIVVGEALPLAINDSITAVQSMRYLRASHSLLGGVWIGDRVATLNDASPVVDSQGTPLGDSVYAAFVLQEAARLVDNTEIGKDGKWENTLIIGLGTGISASAFSRHNISTTIIEIDPAVYAAARLYFGLPDPGPNRVFLEDAKGWVTRKRKSLATDIEPKQELYDIVVHDCFSGGAVPNHIFTLEFWDNLKAIMNPEGVLAVNVAGRASSNSSHAILHTLQKSFGGCRVFHDALQELTEEQYQNEFINMVIFCSVSPRPLSFRPAVESDYLNSYLRERVLSSLPEREVDVVRITGGSSLVPEDDDDDKWLLTDLRNPLGEWQKTEALGHWKVMRQVLPDIFWETY</sequence>
<dbReference type="PANTHER" id="PTHR43317:SF1">
    <property type="entry name" value="THERMOSPERMINE SYNTHASE ACAULIS5"/>
    <property type="match status" value="1"/>
</dbReference>
<dbReference type="NCBIfam" id="NF037959">
    <property type="entry name" value="MFS_SpdSyn"/>
    <property type="match status" value="1"/>
</dbReference>
<feature type="transmembrane region" description="Helical" evidence="2">
    <location>
        <begin position="163"/>
        <end position="183"/>
    </location>
</feature>
<dbReference type="GO" id="GO:0006596">
    <property type="term" value="P:polyamine biosynthetic process"/>
    <property type="evidence" value="ECO:0007669"/>
    <property type="project" value="UniProtKB-KW"/>
</dbReference>
<name>A0A0C3GKI7_PILCF</name>
<dbReference type="SUPFAM" id="SSF53335">
    <property type="entry name" value="S-adenosyl-L-methionine-dependent methyltransferases"/>
    <property type="match status" value="1"/>
</dbReference>
<keyword evidence="2" id="KW-1133">Transmembrane helix</keyword>
<dbReference type="EMBL" id="KN832972">
    <property type="protein sequence ID" value="KIM91111.1"/>
    <property type="molecule type" value="Genomic_DNA"/>
</dbReference>
<organism evidence="3 4">
    <name type="scientific">Piloderma croceum (strain F 1598)</name>
    <dbReference type="NCBI Taxonomy" id="765440"/>
    <lineage>
        <taxon>Eukaryota</taxon>
        <taxon>Fungi</taxon>
        <taxon>Dikarya</taxon>
        <taxon>Basidiomycota</taxon>
        <taxon>Agaricomycotina</taxon>
        <taxon>Agaricomycetes</taxon>
        <taxon>Agaricomycetidae</taxon>
        <taxon>Atheliales</taxon>
        <taxon>Atheliaceae</taxon>
        <taxon>Piloderma</taxon>
    </lineage>
</organism>
<keyword evidence="4" id="KW-1185">Reference proteome</keyword>
<keyword evidence="1" id="KW-0620">Polyamine biosynthesis</keyword>
<dbReference type="InterPro" id="IPR029063">
    <property type="entry name" value="SAM-dependent_MTases_sf"/>
</dbReference>
<accession>A0A0C3GKI7</accession>
<feature type="transmembrane region" description="Helical" evidence="2">
    <location>
        <begin position="195"/>
        <end position="213"/>
    </location>
</feature>